<comment type="caution">
    <text evidence="3">The sequence shown here is derived from an EMBL/GenBank/DDBJ whole genome shotgun (WGS) entry which is preliminary data.</text>
</comment>
<keyword evidence="1" id="KW-0227">DNA damage</keyword>
<evidence type="ECO:0000313" key="4">
    <source>
        <dbReference type="Proteomes" id="UP000467841"/>
    </source>
</evidence>
<dbReference type="EMBL" id="CACVBM020001403">
    <property type="protein sequence ID" value="CAA7049004.1"/>
    <property type="molecule type" value="Genomic_DNA"/>
</dbReference>
<dbReference type="InterPro" id="IPR027417">
    <property type="entry name" value="P-loop_NTPase"/>
</dbReference>
<keyword evidence="1" id="KW-0234">DNA repair</keyword>
<evidence type="ECO:0000259" key="2">
    <source>
        <dbReference type="Pfam" id="PF05970"/>
    </source>
</evidence>
<proteinExistence type="inferred from homology"/>
<dbReference type="GO" id="GO:0006281">
    <property type="term" value="P:DNA repair"/>
    <property type="evidence" value="ECO:0007669"/>
    <property type="project" value="UniProtKB-KW"/>
</dbReference>
<reference evidence="3" key="1">
    <citation type="submission" date="2020-01" db="EMBL/GenBank/DDBJ databases">
        <authorList>
            <person name="Mishra B."/>
        </authorList>
    </citation>
    <scope>NUCLEOTIDE SEQUENCE [LARGE SCALE GENOMIC DNA]</scope>
</reference>
<keyword evidence="1" id="KW-0233">DNA recombination</keyword>
<dbReference type="GO" id="GO:0006310">
    <property type="term" value="P:DNA recombination"/>
    <property type="evidence" value="ECO:0007669"/>
    <property type="project" value="UniProtKB-KW"/>
</dbReference>
<organism evidence="3 4">
    <name type="scientific">Microthlaspi erraticum</name>
    <dbReference type="NCBI Taxonomy" id="1685480"/>
    <lineage>
        <taxon>Eukaryota</taxon>
        <taxon>Viridiplantae</taxon>
        <taxon>Streptophyta</taxon>
        <taxon>Embryophyta</taxon>
        <taxon>Tracheophyta</taxon>
        <taxon>Spermatophyta</taxon>
        <taxon>Magnoliopsida</taxon>
        <taxon>eudicotyledons</taxon>
        <taxon>Gunneridae</taxon>
        <taxon>Pentapetalae</taxon>
        <taxon>rosids</taxon>
        <taxon>malvids</taxon>
        <taxon>Brassicales</taxon>
        <taxon>Brassicaceae</taxon>
        <taxon>Coluteocarpeae</taxon>
        <taxon>Microthlaspi</taxon>
    </lineage>
</organism>
<dbReference type="Gene3D" id="3.40.50.300">
    <property type="entry name" value="P-loop containing nucleotide triphosphate hydrolases"/>
    <property type="match status" value="1"/>
</dbReference>
<dbReference type="GO" id="GO:0043139">
    <property type="term" value="F:5'-3' DNA helicase activity"/>
    <property type="evidence" value="ECO:0007669"/>
    <property type="project" value="UniProtKB-EC"/>
</dbReference>
<dbReference type="GO" id="GO:0005524">
    <property type="term" value="F:ATP binding"/>
    <property type="evidence" value="ECO:0007669"/>
    <property type="project" value="UniProtKB-KW"/>
</dbReference>
<dbReference type="PANTHER" id="PTHR10492:SF90">
    <property type="entry name" value="ATP-DEPENDENT DNA HELICASE"/>
    <property type="match status" value="1"/>
</dbReference>
<keyword evidence="1" id="KW-0067">ATP-binding</keyword>
<dbReference type="Pfam" id="PF05970">
    <property type="entry name" value="PIF1"/>
    <property type="match status" value="1"/>
</dbReference>
<protein>
    <recommendedName>
        <fullName evidence="1">ATP-dependent DNA helicase</fullName>
        <ecNumber evidence="1">5.6.2.3</ecNumber>
    </recommendedName>
</protein>
<evidence type="ECO:0000313" key="3">
    <source>
        <dbReference type="EMBL" id="CAA7049004.1"/>
    </source>
</evidence>
<dbReference type="PANTHER" id="PTHR10492">
    <property type="match status" value="1"/>
</dbReference>
<evidence type="ECO:0000256" key="1">
    <source>
        <dbReference type="RuleBase" id="RU363044"/>
    </source>
</evidence>
<name>A0A6D2KIC2_9BRAS</name>
<gene>
    <name evidence="3" type="ORF">MERR_LOCUS36239</name>
</gene>
<dbReference type="GO" id="GO:0000723">
    <property type="term" value="P:telomere maintenance"/>
    <property type="evidence" value="ECO:0007669"/>
    <property type="project" value="InterPro"/>
</dbReference>
<dbReference type="SUPFAM" id="SSF52540">
    <property type="entry name" value="P-loop containing nucleoside triphosphate hydrolases"/>
    <property type="match status" value="2"/>
</dbReference>
<dbReference type="EC" id="5.6.2.3" evidence="1"/>
<feature type="domain" description="DNA helicase Pif1-like DEAD-box helicase" evidence="2">
    <location>
        <begin position="218"/>
        <end position="388"/>
    </location>
</feature>
<keyword evidence="4" id="KW-1185">Reference proteome</keyword>
<accession>A0A6D2KIC2</accession>
<keyword evidence="1" id="KW-0378">Hydrolase</keyword>
<dbReference type="GO" id="GO:0016787">
    <property type="term" value="F:hydrolase activity"/>
    <property type="evidence" value="ECO:0007669"/>
    <property type="project" value="UniProtKB-KW"/>
</dbReference>
<comment type="catalytic activity">
    <reaction evidence="1">
        <text>ATP + H2O = ADP + phosphate + H(+)</text>
        <dbReference type="Rhea" id="RHEA:13065"/>
        <dbReference type="ChEBI" id="CHEBI:15377"/>
        <dbReference type="ChEBI" id="CHEBI:15378"/>
        <dbReference type="ChEBI" id="CHEBI:30616"/>
        <dbReference type="ChEBI" id="CHEBI:43474"/>
        <dbReference type="ChEBI" id="CHEBI:456216"/>
        <dbReference type="EC" id="5.6.2.3"/>
    </reaction>
</comment>
<dbReference type="OrthoDB" id="1110903at2759"/>
<keyword evidence="1" id="KW-0347">Helicase</keyword>
<comment type="similarity">
    <text evidence="1">Belongs to the helicase family.</text>
</comment>
<sequence length="479" mass="55954">MTCSKTRSALHQQWTLRQRGNTIGRLVNVHPYSGQKYFLRILVNHRRGVTSYEMIRTVGDVTYKTYKQACVAMGLLDGEKEWHKTMEETSHWATATQLRDMFVTFLVFCEVTQPGNLWNRFWPDMGEDMPFKMRRKFGFSGYNLTEKEIQQYTLLEIQKLLTETDKSLADYTDLPLLERNIMNEFKNSLLRDEMRYNPDEEEEKHRSMFERLNLEQVEVYKSEGKIVLPVATSGIVATLLPEGRTAHSRFKIPIDLHEHSMCNIKPKTILAELIENTSLIIWDEASMAHRHTFEALDRTLRDIKRSVDPLATEKTFGGITMLLGGDFRQILPVIARGSRQDTVMASINRSYLWDRRNVCLLKKNMRLNADEISFSKWILEVGDGVAKRVSRHWEDSLDTDIVEVENELLLQSTSDSLEDVFRSTYVDFERFYREKNYLRERAILTPRNDTMDEVNEFILSKGPGEMKEYFSSDTLSDDD</sequence>
<dbReference type="AlphaFoldDB" id="A0A6D2KIC2"/>
<keyword evidence="1" id="KW-0547">Nucleotide-binding</keyword>
<dbReference type="Proteomes" id="UP000467841">
    <property type="component" value="Unassembled WGS sequence"/>
</dbReference>
<comment type="cofactor">
    <cofactor evidence="1">
        <name>Mg(2+)</name>
        <dbReference type="ChEBI" id="CHEBI:18420"/>
    </cofactor>
</comment>
<dbReference type="InterPro" id="IPR010285">
    <property type="entry name" value="DNA_helicase_pif1-like_DEAD"/>
</dbReference>